<gene>
    <name evidence="1" type="ORF">RHMOL_Rhmol04G0335400</name>
</gene>
<evidence type="ECO:0000313" key="2">
    <source>
        <dbReference type="Proteomes" id="UP001062846"/>
    </source>
</evidence>
<sequence>MDAQSFQRREGRRDDCHRYHHHPPTTTTPLPTSTGDHASHLHLHLQNPTPALPTAGDRQHHRLLGSPTLLPMKNKKPLIRIFDAVRAADMRFPSDPWDCVSESAKELIRGCCVETLLEDSLLSRSYKWRNGCWQSLEARAWSRRIEMHWCNDIGSGNQEISQYVASNDRISGLVEELMSSKESFVSNKGPRDVHHQH</sequence>
<dbReference type="Proteomes" id="UP001062846">
    <property type="component" value="Chromosome 4"/>
</dbReference>
<evidence type="ECO:0000313" key="1">
    <source>
        <dbReference type="EMBL" id="KAI8561390.1"/>
    </source>
</evidence>
<accession>A0ACC0P7J5</accession>
<keyword evidence="2" id="KW-1185">Reference proteome</keyword>
<name>A0ACC0P7J5_RHOML</name>
<dbReference type="EMBL" id="CM046391">
    <property type="protein sequence ID" value="KAI8561390.1"/>
    <property type="molecule type" value="Genomic_DNA"/>
</dbReference>
<comment type="caution">
    <text evidence="1">The sequence shown here is derived from an EMBL/GenBank/DDBJ whole genome shotgun (WGS) entry which is preliminary data.</text>
</comment>
<protein>
    <submittedName>
        <fullName evidence="1">Uncharacterized protein</fullName>
    </submittedName>
</protein>
<proteinExistence type="predicted"/>
<reference evidence="1" key="1">
    <citation type="submission" date="2022-02" db="EMBL/GenBank/DDBJ databases">
        <title>Plant Genome Project.</title>
        <authorList>
            <person name="Zhang R.-G."/>
        </authorList>
    </citation>
    <scope>NUCLEOTIDE SEQUENCE</scope>
    <source>
        <strain evidence="1">AT1</strain>
    </source>
</reference>
<organism evidence="1 2">
    <name type="scientific">Rhododendron molle</name>
    <name type="common">Chinese azalea</name>
    <name type="synonym">Azalea mollis</name>
    <dbReference type="NCBI Taxonomy" id="49168"/>
    <lineage>
        <taxon>Eukaryota</taxon>
        <taxon>Viridiplantae</taxon>
        <taxon>Streptophyta</taxon>
        <taxon>Embryophyta</taxon>
        <taxon>Tracheophyta</taxon>
        <taxon>Spermatophyta</taxon>
        <taxon>Magnoliopsida</taxon>
        <taxon>eudicotyledons</taxon>
        <taxon>Gunneridae</taxon>
        <taxon>Pentapetalae</taxon>
        <taxon>asterids</taxon>
        <taxon>Ericales</taxon>
        <taxon>Ericaceae</taxon>
        <taxon>Ericoideae</taxon>
        <taxon>Rhodoreae</taxon>
        <taxon>Rhododendron</taxon>
    </lineage>
</organism>